<evidence type="ECO:0000256" key="2">
    <source>
        <dbReference type="ARBA" id="ARBA00022723"/>
    </source>
</evidence>
<dbReference type="Pfam" id="PF02928">
    <property type="entry name" value="zf-C5HC2"/>
    <property type="match status" value="1"/>
</dbReference>
<dbReference type="Pfam" id="PF01388">
    <property type="entry name" value="ARID"/>
    <property type="match status" value="1"/>
</dbReference>
<dbReference type="Pfam" id="PF21323">
    <property type="entry name" value="KDM5_C-hel"/>
    <property type="match status" value="1"/>
</dbReference>
<proteinExistence type="predicted"/>
<evidence type="ECO:0000313" key="7">
    <source>
        <dbReference type="Proteomes" id="UP001168821"/>
    </source>
</evidence>
<dbReference type="EMBL" id="JALNTZ010000330">
    <property type="protein sequence ID" value="KAJ3636256.1"/>
    <property type="molecule type" value="Genomic_DNA"/>
</dbReference>
<dbReference type="GO" id="GO:0034647">
    <property type="term" value="F:histone H3K4me/H3K4me2/H3K4me3 demethylase activity"/>
    <property type="evidence" value="ECO:0007669"/>
    <property type="project" value="TreeGrafter"/>
</dbReference>
<dbReference type="PROSITE" id="PS51184">
    <property type="entry name" value="JMJC"/>
    <property type="match status" value="1"/>
</dbReference>
<dbReference type="SMART" id="SM00558">
    <property type="entry name" value="JmjC"/>
    <property type="match status" value="1"/>
</dbReference>
<dbReference type="InterPro" id="IPR001606">
    <property type="entry name" value="ARID_dom"/>
</dbReference>
<dbReference type="AlphaFoldDB" id="A0AA38HKB4"/>
<dbReference type="SMART" id="SM00501">
    <property type="entry name" value="BRIGHT"/>
    <property type="match status" value="1"/>
</dbReference>
<dbReference type="GO" id="GO:0006355">
    <property type="term" value="P:regulation of DNA-templated transcription"/>
    <property type="evidence" value="ECO:0007669"/>
    <property type="project" value="TreeGrafter"/>
</dbReference>
<keyword evidence="2" id="KW-0479">Metal-binding</keyword>
<dbReference type="PROSITE" id="PS51011">
    <property type="entry name" value="ARID"/>
    <property type="match status" value="1"/>
</dbReference>
<dbReference type="SMART" id="SM01014">
    <property type="entry name" value="ARID"/>
    <property type="match status" value="1"/>
</dbReference>
<dbReference type="Pfam" id="PF02373">
    <property type="entry name" value="JmjC"/>
    <property type="match status" value="1"/>
</dbReference>
<gene>
    <name evidence="6" type="ORF">Zmor_011845</name>
</gene>
<organism evidence="6 7">
    <name type="scientific">Zophobas morio</name>
    <dbReference type="NCBI Taxonomy" id="2755281"/>
    <lineage>
        <taxon>Eukaryota</taxon>
        <taxon>Metazoa</taxon>
        <taxon>Ecdysozoa</taxon>
        <taxon>Arthropoda</taxon>
        <taxon>Hexapoda</taxon>
        <taxon>Insecta</taxon>
        <taxon>Pterygota</taxon>
        <taxon>Neoptera</taxon>
        <taxon>Endopterygota</taxon>
        <taxon>Coleoptera</taxon>
        <taxon>Polyphaga</taxon>
        <taxon>Cucujiformia</taxon>
        <taxon>Tenebrionidae</taxon>
        <taxon>Zophobas</taxon>
    </lineage>
</organism>
<dbReference type="GO" id="GO:0005634">
    <property type="term" value="C:nucleus"/>
    <property type="evidence" value="ECO:0007669"/>
    <property type="project" value="TreeGrafter"/>
</dbReference>
<dbReference type="GO" id="GO:0003677">
    <property type="term" value="F:DNA binding"/>
    <property type="evidence" value="ECO:0007669"/>
    <property type="project" value="InterPro"/>
</dbReference>
<dbReference type="PANTHER" id="PTHR10694">
    <property type="entry name" value="LYSINE-SPECIFIC DEMETHYLASE"/>
    <property type="match status" value="1"/>
</dbReference>
<dbReference type="SUPFAM" id="SSF46774">
    <property type="entry name" value="ARID-like"/>
    <property type="match status" value="1"/>
</dbReference>
<dbReference type="Proteomes" id="UP001168821">
    <property type="component" value="Unassembled WGS sequence"/>
</dbReference>
<dbReference type="PANTHER" id="PTHR10694:SF33">
    <property type="entry name" value="LYSINE-SPECIFIC DEMETHYLASE 5"/>
    <property type="match status" value="1"/>
</dbReference>
<comment type="caution">
    <text evidence="6">The sequence shown here is derived from an EMBL/GenBank/DDBJ whole genome shotgun (WGS) entry which is preliminary data.</text>
</comment>
<dbReference type="InterPro" id="IPR004198">
    <property type="entry name" value="Znf_C5HC2"/>
</dbReference>
<evidence type="ECO:0000256" key="3">
    <source>
        <dbReference type="ARBA" id="ARBA00023004"/>
    </source>
</evidence>
<protein>
    <submittedName>
        <fullName evidence="6">Uncharacterized protein</fullName>
    </submittedName>
</protein>
<reference evidence="6" key="1">
    <citation type="journal article" date="2023" name="G3 (Bethesda)">
        <title>Whole genome assemblies of Zophobas morio and Tenebrio molitor.</title>
        <authorList>
            <person name="Kaur S."/>
            <person name="Stinson S.A."/>
            <person name="diCenzo G.C."/>
        </authorList>
    </citation>
    <scope>NUCLEOTIDE SEQUENCE</scope>
    <source>
        <strain evidence="6">QUZm001</strain>
    </source>
</reference>
<dbReference type="GO" id="GO:0000785">
    <property type="term" value="C:chromatin"/>
    <property type="evidence" value="ECO:0007669"/>
    <property type="project" value="TreeGrafter"/>
</dbReference>
<keyword evidence="7" id="KW-1185">Reference proteome</keyword>
<dbReference type="InterPro" id="IPR003349">
    <property type="entry name" value="JmjN"/>
</dbReference>
<dbReference type="InterPro" id="IPR003347">
    <property type="entry name" value="JmjC_dom"/>
</dbReference>
<dbReference type="InterPro" id="IPR036431">
    <property type="entry name" value="ARID_dom_sf"/>
</dbReference>
<dbReference type="Gene3D" id="1.10.150.60">
    <property type="entry name" value="ARID DNA-binding domain"/>
    <property type="match status" value="1"/>
</dbReference>
<dbReference type="GO" id="GO:0046872">
    <property type="term" value="F:metal ion binding"/>
    <property type="evidence" value="ECO:0007669"/>
    <property type="project" value="UniProtKB-KW"/>
</dbReference>
<evidence type="ECO:0000313" key="6">
    <source>
        <dbReference type="EMBL" id="KAJ3636256.1"/>
    </source>
</evidence>
<comment type="cofactor">
    <cofactor evidence="1">
        <name>Fe(2+)</name>
        <dbReference type="ChEBI" id="CHEBI:29033"/>
    </cofactor>
</comment>
<dbReference type="InterPro" id="IPR048615">
    <property type="entry name" value="KDM5_C-hel"/>
</dbReference>
<accession>A0AA38HKB4</accession>
<name>A0AA38HKB4_9CUCU</name>
<dbReference type="Gene3D" id="2.60.120.650">
    <property type="entry name" value="Cupin"/>
    <property type="match status" value="1"/>
</dbReference>
<feature type="domain" description="ARID" evidence="4">
    <location>
        <begin position="76"/>
        <end position="169"/>
    </location>
</feature>
<evidence type="ECO:0000259" key="4">
    <source>
        <dbReference type="PROSITE" id="PS51011"/>
    </source>
</evidence>
<dbReference type="SMART" id="SM00545">
    <property type="entry name" value="JmjN"/>
    <property type="match status" value="1"/>
</dbReference>
<sequence length="635" mass="72601">MEEHYTKKLKFSFQPPPEAYTYCPTEEEFRDPLEFVRAIKSSIIPPSSWKPHFALDSNSFKFDTRIQALGELGVDARLELQFLENLEKYNSLRGVPFTRSCNVSKKPLNFFQLYREVNNNGGFSSVVKKKLWMRIGKKLGLNKTTCTSMSNQLRTAYERYILPFEKYKIPDDCLRDCSLKRSSETSPVTVCKDDIEKEKVDSYGFPPGSHYTLTTFKIKADNFKKNYFGTLAVPSSQVELEFWDIIKRRRAVSVEYGADLQTSKLGSGFPSARHMTDHLSHYDASHGWNLNNLPLHKNCVLSGFGSNISGMTVPWLYVGMCFATFCWHVEDHYTYSVNYLHKGDKKIWYGVPGHEGGNFETVARKLMPALFEEQPDLLCHLTTMIHPNVLMQQGIPVYRIEQNPGEFVITFPRAYHAGFNQGFNFAEAVNFTPADWIPWGRQCVSDYTAIGRHHVFSHDEMLCFIASKAVGLTPELAAYVAADLYTSIQLEKEARKKFLAYTNFPRDAKILQTASIEFEKIPDEKRTCKYCRCTCFLSAVVCISCDIYADCHVETISLWHAQSFARDRLVGGDSQGGCLSPSWKHVSCLTHLTDLCSCPLSMKFLLYRFTALLFIAQARDKLYSLTFSKDTPWKS</sequence>
<dbReference type="CDD" id="cd16100">
    <property type="entry name" value="ARID"/>
    <property type="match status" value="1"/>
</dbReference>
<keyword evidence="3" id="KW-0408">Iron</keyword>
<feature type="domain" description="JmjC" evidence="5">
    <location>
        <begin position="282"/>
        <end position="448"/>
    </location>
</feature>
<evidence type="ECO:0000256" key="1">
    <source>
        <dbReference type="ARBA" id="ARBA00001954"/>
    </source>
</evidence>
<dbReference type="SUPFAM" id="SSF51197">
    <property type="entry name" value="Clavaminate synthase-like"/>
    <property type="match status" value="1"/>
</dbReference>
<evidence type="ECO:0000259" key="5">
    <source>
        <dbReference type="PROSITE" id="PS51184"/>
    </source>
</evidence>